<keyword evidence="6" id="KW-1185">Reference proteome</keyword>
<keyword evidence="2" id="KW-0694">RNA-binding</keyword>
<evidence type="ECO:0000313" key="6">
    <source>
        <dbReference type="Proteomes" id="UP001482620"/>
    </source>
</evidence>
<reference evidence="5 6" key="1">
    <citation type="submission" date="2021-06" db="EMBL/GenBank/DDBJ databases">
        <authorList>
            <person name="Palmer J.M."/>
        </authorList>
    </citation>
    <scope>NUCLEOTIDE SEQUENCE [LARGE SCALE GENOMIC DNA]</scope>
    <source>
        <strain evidence="6">if_2019</strain>
        <tissue evidence="5">Muscle</tissue>
    </source>
</reference>
<keyword evidence="3" id="KW-0539">Nucleus</keyword>
<evidence type="ECO:0000256" key="3">
    <source>
        <dbReference type="ARBA" id="ARBA00023242"/>
    </source>
</evidence>
<gene>
    <name evidence="5" type="ORF">ILYODFUR_032275</name>
</gene>
<comment type="subcellular location">
    <subcellularLocation>
        <location evidence="1">Nucleus</location>
        <location evidence="1">Nucleolus</location>
    </subcellularLocation>
</comment>
<dbReference type="EMBL" id="JAHRIQ010074710">
    <property type="protein sequence ID" value="MEQ2245862.1"/>
    <property type="molecule type" value="Genomic_DNA"/>
</dbReference>
<evidence type="ECO:0000256" key="4">
    <source>
        <dbReference type="SAM" id="MobiDB-lite"/>
    </source>
</evidence>
<evidence type="ECO:0000256" key="2">
    <source>
        <dbReference type="ARBA" id="ARBA00022884"/>
    </source>
</evidence>
<comment type="caution">
    <text evidence="5">The sequence shown here is derived from an EMBL/GenBank/DDBJ whole genome shotgun (WGS) entry which is preliminary data.</text>
</comment>
<evidence type="ECO:0000313" key="5">
    <source>
        <dbReference type="EMBL" id="MEQ2245862.1"/>
    </source>
</evidence>
<dbReference type="Proteomes" id="UP001482620">
    <property type="component" value="Unassembled WGS sequence"/>
</dbReference>
<sequence length="102" mass="11503">QVIPPEKVHEKLFVGSLRRFKRPSNPAVARYNRKRSAEEVSKMTERLLSKESKLRKKLAEQGVDYDFPGFAAQVPRKKTSTDAMNVSSCSDVRCSDRSSGSD</sequence>
<name>A0ABV0UMN8_9TELE</name>
<accession>A0ABV0UMN8</accession>
<dbReference type="PANTHER" id="PTHR46754">
    <property type="entry name" value="MKI67 FHA DOMAIN-INTERACTING NUCLEOLAR PHOSPHOPROTEIN"/>
    <property type="match status" value="1"/>
</dbReference>
<feature type="non-terminal residue" evidence="5">
    <location>
        <position position="1"/>
    </location>
</feature>
<protein>
    <submittedName>
        <fullName evidence="5">Uncharacterized protein</fullName>
    </submittedName>
</protein>
<feature type="region of interest" description="Disordered" evidence="4">
    <location>
        <begin position="76"/>
        <end position="102"/>
    </location>
</feature>
<proteinExistence type="predicted"/>
<evidence type="ECO:0000256" key="1">
    <source>
        <dbReference type="ARBA" id="ARBA00004604"/>
    </source>
</evidence>
<organism evidence="5 6">
    <name type="scientific">Ilyodon furcidens</name>
    <name type="common">goldbreast splitfin</name>
    <dbReference type="NCBI Taxonomy" id="33524"/>
    <lineage>
        <taxon>Eukaryota</taxon>
        <taxon>Metazoa</taxon>
        <taxon>Chordata</taxon>
        <taxon>Craniata</taxon>
        <taxon>Vertebrata</taxon>
        <taxon>Euteleostomi</taxon>
        <taxon>Actinopterygii</taxon>
        <taxon>Neopterygii</taxon>
        <taxon>Teleostei</taxon>
        <taxon>Neoteleostei</taxon>
        <taxon>Acanthomorphata</taxon>
        <taxon>Ovalentaria</taxon>
        <taxon>Atherinomorphae</taxon>
        <taxon>Cyprinodontiformes</taxon>
        <taxon>Goodeidae</taxon>
        <taxon>Ilyodon</taxon>
    </lineage>
</organism>